<evidence type="ECO:0000313" key="5">
    <source>
        <dbReference type="EMBL" id="TLS39476.1"/>
    </source>
</evidence>
<dbReference type="PANTHER" id="PTHR43884">
    <property type="entry name" value="ACYL-COA DEHYDROGENASE"/>
    <property type="match status" value="1"/>
</dbReference>
<keyword evidence="3" id="KW-0560">Oxidoreductase</keyword>
<organism evidence="5 6">
    <name type="scientific">Streptomyces montanus</name>
    <dbReference type="NCBI Taxonomy" id="2580423"/>
    <lineage>
        <taxon>Bacteria</taxon>
        <taxon>Bacillati</taxon>
        <taxon>Actinomycetota</taxon>
        <taxon>Actinomycetes</taxon>
        <taxon>Kitasatosporales</taxon>
        <taxon>Streptomycetaceae</taxon>
        <taxon>Streptomyces</taxon>
    </lineage>
</organism>
<evidence type="ECO:0000256" key="1">
    <source>
        <dbReference type="ARBA" id="ARBA00022630"/>
    </source>
</evidence>
<dbReference type="InterPro" id="IPR009075">
    <property type="entry name" value="AcylCo_DH/oxidase_C"/>
</dbReference>
<dbReference type="Gene3D" id="1.20.140.10">
    <property type="entry name" value="Butyryl-CoA Dehydrogenase, subunit A, domain 3"/>
    <property type="match status" value="1"/>
</dbReference>
<dbReference type="InterPro" id="IPR036250">
    <property type="entry name" value="AcylCo_DH-like_C"/>
</dbReference>
<gene>
    <name evidence="5" type="ORF">FE633_46665</name>
</gene>
<dbReference type="Proteomes" id="UP000305906">
    <property type="component" value="Unassembled WGS sequence"/>
</dbReference>
<feature type="non-terminal residue" evidence="5">
    <location>
        <position position="1"/>
    </location>
</feature>
<dbReference type="AlphaFoldDB" id="A0A5R9FBC8"/>
<protein>
    <submittedName>
        <fullName evidence="5">Acyl-CoA dehydrogenase</fullName>
    </submittedName>
</protein>
<comment type="caution">
    <text evidence="5">The sequence shown here is derived from an EMBL/GenBank/DDBJ whole genome shotgun (WGS) entry which is preliminary data.</text>
</comment>
<reference evidence="5 6" key="1">
    <citation type="submission" date="2019-05" db="EMBL/GenBank/DDBJ databases">
        <title>Streptomyces sp. NEAU-C151, a novel actinomycete isolated from soil.</title>
        <authorList>
            <person name="Han L."/>
            <person name="Jiang H."/>
        </authorList>
    </citation>
    <scope>NUCLEOTIDE SEQUENCE [LARGE SCALE GENOMIC DNA]</scope>
    <source>
        <strain evidence="5 6">NEAU-C151</strain>
    </source>
</reference>
<dbReference type="SUPFAM" id="SSF47203">
    <property type="entry name" value="Acyl-CoA dehydrogenase C-terminal domain-like"/>
    <property type="match status" value="1"/>
</dbReference>
<dbReference type="RefSeq" id="WP_138051226.1">
    <property type="nucleotide sequence ID" value="NZ_VBZC01000140.1"/>
</dbReference>
<accession>A0A5R9FBC8</accession>
<keyword evidence="1" id="KW-0285">Flavoprotein</keyword>
<proteinExistence type="predicted"/>
<keyword evidence="2" id="KW-0274">FAD</keyword>
<dbReference type="PANTHER" id="PTHR43884:SF20">
    <property type="entry name" value="ACYL-COA DEHYDROGENASE FADE28"/>
    <property type="match status" value="1"/>
</dbReference>
<sequence>EPADAAGALAAVGDAAAAVLATEAVGAAGHVLERIVAHVRQRERAERVERAVGAFPAVKHRLADLYVQVRAARSAAHYAAWVTTESREHLGGLALAQALEALRTVAAEGVQLPGGTGSTWENEAHRYFQRAVGDELLFGPVHRLRAYAADAARLFDGGEVTV</sequence>
<feature type="domain" description="Acyl-CoA dehydrogenase/oxidase C-terminal" evidence="4">
    <location>
        <begin position="18"/>
        <end position="144"/>
    </location>
</feature>
<evidence type="ECO:0000259" key="4">
    <source>
        <dbReference type="Pfam" id="PF00441"/>
    </source>
</evidence>
<keyword evidence="6" id="KW-1185">Reference proteome</keyword>
<dbReference type="Pfam" id="PF00441">
    <property type="entry name" value="Acyl-CoA_dh_1"/>
    <property type="match status" value="1"/>
</dbReference>
<evidence type="ECO:0000313" key="6">
    <source>
        <dbReference type="Proteomes" id="UP000305906"/>
    </source>
</evidence>
<name>A0A5R9FBC8_9ACTN</name>
<dbReference type="EMBL" id="VBZC01000140">
    <property type="protein sequence ID" value="TLS39476.1"/>
    <property type="molecule type" value="Genomic_DNA"/>
</dbReference>
<evidence type="ECO:0000256" key="3">
    <source>
        <dbReference type="ARBA" id="ARBA00023002"/>
    </source>
</evidence>
<dbReference type="GO" id="GO:0003995">
    <property type="term" value="F:acyl-CoA dehydrogenase activity"/>
    <property type="evidence" value="ECO:0007669"/>
    <property type="project" value="TreeGrafter"/>
</dbReference>
<evidence type="ECO:0000256" key="2">
    <source>
        <dbReference type="ARBA" id="ARBA00022827"/>
    </source>
</evidence>